<dbReference type="InterPro" id="IPR026491">
    <property type="entry name" value="ExosortD_VPLPA"/>
</dbReference>
<evidence type="ECO:0000256" key="4">
    <source>
        <dbReference type="ARBA" id="ARBA00022692"/>
    </source>
</evidence>
<feature type="transmembrane region" description="Helical" evidence="8">
    <location>
        <begin position="81"/>
        <end position="103"/>
    </location>
</feature>
<evidence type="ECO:0000313" key="10">
    <source>
        <dbReference type="EMBL" id="SDE56868.1"/>
    </source>
</evidence>
<dbReference type="NCBIfam" id="TIGR04178">
    <property type="entry name" value="exo_archaeo"/>
    <property type="match status" value="1"/>
</dbReference>
<dbReference type="Pfam" id="PF11984">
    <property type="entry name" value="DUF3485"/>
    <property type="match status" value="1"/>
</dbReference>
<dbReference type="NCBIfam" id="TIGR02914">
    <property type="entry name" value="EpsI_fam"/>
    <property type="match status" value="1"/>
</dbReference>
<keyword evidence="6 8" id="KW-1133">Transmembrane helix</keyword>
<dbReference type="RefSeq" id="WP_089957837.1">
    <property type="nucleotide sequence ID" value="NZ_FNAV01000005.1"/>
</dbReference>
<dbReference type="EMBL" id="FNAV01000005">
    <property type="protein sequence ID" value="SDE56868.1"/>
    <property type="molecule type" value="Genomic_DNA"/>
</dbReference>
<feature type="transmembrane region" description="Helical" evidence="8">
    <location>
        <begin position="322"/>
        <end position="341"/>
    </location>
</feature>
<accession>A0A1G7DZG1</accession>
<dbReference type="OrthoDB" id="9797363at2"/>
<feature type="transmembrane region" description="Helical" evidence="8">
    <location>
        <begin position="200"/>
        <end position="217"/>
    </location>
</feature>
<protein>
    <submittedName>
        <fullName evidence="10">Exosortase D, VPLPA-CTERM-specific</fullName>
    </submittedName>
</protein>
<reference evidence="11" key="1">
    <citation type="submission" date="2016-10" db="EMBL/GenBank/DDBJ databases">
        <authorList>
            <person name="Varghese N."/>
            <person name="Submissions S."/>
        </authorList>
    </citation>
    <scope>NUCLEOTIDE SEQUENCE [LARGE SCALE GENOMIC DNA]</scope>
    <source>
        <strain evidence="11">DSM 10146</strain>
    </source>
</reference>
<dbReference type="InterPro" id="IPR026392">
    <property type="entry name" value="Exo/Archaeosortase_dom"/>
</dbReference>
<keyword evidence="4 8" id="KW-0812">Transmembrane</keyword>
<keyword evidence="11" id="KW-1185">Reference proteome</keyword>
<feature type="domain" description="Methanolan biosynthesis EpsI" evidence="9">
    <location>
        <begin position="328"/>
        <end position="530"/>
    </location>
</feature>
<organism evidence="10 11">
    <name type="scientific">Salipiger thiooxidans</name>
    <dbReference type="NCBI Taxonomy" id="282683"/>
    <lineage>
        <taxon>Bacteria</taxon>
        <taxon>Pseudomonadati</taxon>
        <taxon>Pseudomonadota</taxon>
        <taxon>Alphaproteobacteria</taxon>
        <taxon>Rhodobacterales</taxon>
        <taxon>Roseobacteraceae</taxon>
        <taxon>Salipiger</taxon>
    </lineage>
</organism>
<feature type="transmembrane region" description="Helical" evidence="8">
    <location>
        <begin position="50"/>
        <end position="69"/>
    </location>
</feature>
<feature type="transmembrane region" description="Helical" evidence="8">
    <location>
        <begin position="269"/>
        <end position="290"/>
    </location>
</feature>
<feature type="transmembrane region" description="Helical" evidence="8">
    <location>
        <begin position="21"/>
        <end position="44"/>
    </location>
</feature>
<dbReference type="GO" id="GO:0008233">
    <property type="term" value="F:peptidase activity"/>
    <property type="evidence" value="ECO:0007669"/>
    <property type="project" value="UniProtKB-KW"/>
</dbReference>
<evidence type="ECO:0000256" key="2">
    <source>
        <dbReference type="ARBA" id="ARBA00022475"/>
    </source>
</evidence>
<feature type="transmembrane region" description="Helical" evidence="8">
    <location>
        <begin position="226"/>
        <end position="249"/>
    </location>
</feature>
<dbReference type="InterPro" id="IPR013426">
    <property type="entry name" value="EpsH-like"/>
</dbReference>
<dbReference type="NCBIfam" id="TIGR02602">
    <property type="entry name" value="8TM_EpsH"/>
    <property type="match status" value="1"/>
</dbReference>
<dbReference type="AlphaFoldDB" id="A0A1G7DZG1"/>
<evidence type="ECO:0000256" key="7">
    <source>
        <dbReference type="ARBA" id="ARBA00023136"/>
    </source>
</evidence>
<evidence type="ECO:0000256" key="1">
    <source>
        <dbReference type="ARBA" id="ARBA00004651"/>
    </source>
</evidence>
<evidence type="ECO:0000259" key="9">
    <source>
        <dbReference type="Pfam" id="PF11984"/>
    </source>
</evidence>
<evidence type="ECO:0000313" key="11">
    <source>
        <dbReference type="Proteomes" id="UP000198994"/>
    </source>
</evidence>
<dbReference type="Pfam" id="PF09721">
    <property type="entry name" value="Exosortase_EpsH"/>
    <property type="match status" value="1"/>
</dbReference>
<keyword evidence="3" id="KW-0645">Protease</keyword>
<evidence type="ECO:0000256" key="6">
    <source>
        <dbReference type="ARBA" id="ARBA00022989"/>
    </source>
</evidence>
<gene>
    <name evidence="10" type="ORF">SAMN04488105_10529</name>
</gene>
<dbReference type="InterPro" id="IPR019127">
    <property type="entry name" value="Exosortase"/>
</dbReference>
<evidence type="ECO:0000256" key="8">
    <source>
        <dbReference type="SAM" id="Phobius"/>
    </source>
</evidence>
<evidence type="ECO:0000256" key="3">
    <source>
        <dbReference type="ARBA" id="ARBA00022670"/>
    </source>
</evidence>
<dbReference type="STRING" id="282683.SAMN04488105_10529"/>
<sequence length="534" mass="57184">MSVGDTYPALAADRGAELRVAGLWLLVLACAAPVFALGLGELVANWMTPVYSHGPIVVAMALWIGLRTLRDEPRALRRHPALVIWPGVLLALLGIAGGLVGTLGRIGDVSAYGLIPWMAGVLVVSLGWARARRLWLSVALLLLALPLPQVLYWKVTTQLQALASELAAWMISAMGMSVYLDGNIIDLGVYRLQVAEACSGLQYLFPIVAFAVLFATISREPAWRRVALVLLAAPLAVAMNALRIAITALVVEHYGVSAAEGFLHAFEGWAILLAAIAVLVGVMLLLRAFFGRGTQRGPMLDLDISGTGEVLGRVLHVPPARAIGVLSVVALAAGVLILVLGSSQPEASGRMTFDRFPQRVGAWPGVRGALDPAVAQVVAADDYLNTTYFEPGSMAPVQIFSAFYHNQTRGAAIHSPEICLPANGWEVSEIGIRELDMSAAGYGHFEANRAVVTKGTDRQLVYYWFEQRGRRVANDLAVKLGVLADEVLHGRSDGALLRFTTPIDDSAGGLLAAEARVRDLMRQALPQMPGFIPF</sequence>
<dbReference type="InterPro" id="IPR014263">
    <property type="entry name" value="Methanolan_biosynth_EpsI"/>
</dbReference>
<dbReference type="GO" id="GO:0006508">
    <property type="term" value="P:proteolysis"/>
    <property type="evidence" value="ECO:0007669"/>
    <property type="project" value="UniProtKB-KW"/>
</dbReference>
<feature type="transmembrane region" description="Helical" evidence="8">
    <location>
        <begin position="134"/>
        <end position="153"/>
    </location>
</feature>
<dbReference type="GO" id="GO:0005886">
    <property type="term" value="C:plasma membrane"/>
    <property type="evidence" value="ECO:0007669"/>
    <property type="project" value="UniProtKB-SubCell"/>
</dbReference>
<keyword evidence="7 8" id="KW-0472">Membrane</keyword>
<keyword evidence="5" id="KW-0378">Hydrolase</keyword>
<evidence type="ECO:0000256" key="5">
    <source>
        <dbReference type="ARBA" id="ARBA00022801"/>
    </source>
</evidence>
<dbReference type="Proteomes" id="UP000198994">
    <property type="component" value="Unassembled WGS sequence"/>
</dbReference>
<keyword evidence="2" id="KW-1003">Cell membrane</keyword>
<comment type="subcellular location">
    <subcellularLocation>
        <location evidence="1">Cell membrane</location>
        <topology evidence="1">Multi-pass membrane protein</topology>
    </subcellularLocation>
</comment>
<dbReference type="NCBIfam" id="TIGR04152">
    <property type="entry name" value="exosort_VPLPA"/>
    <property type="match status" value="1"/>
</dbReference>
<proteinExistence type="predicted"/>
<feature type="transmembrane region" description="Helical" evidence="8">
    <location>
        <begin position="109"/>
        <end position="129"/>
    </location>
</feature>
<name>A0A1G7DZG1_9RHOB</name>